<dbReference type="STRING" id="1783515.A4E84_18510"/>
<proteinExistence type="predicted"/>
<protein>
    <submittedName>
        <fullName evidence="1">Uncharacterized protein</fullName>
    </submittedName>
</protein>
<dbReference type="KEGG" id="stsi:A4E84_18510"/>
<evidence type="ECO:0000313" key="1">
    <source>
        <dbReference type="EMBL" id="AMW11321.1"/>
    </source>
</evidence>
<keyword evidence="2" id="KW-1185">Reference proteome</keyword>
<dbReference type="AlphaFoldDB" id="A0A143C1T5"/>
<gene>
    <name evidence="1" type="ORF">A4E84_18510</name>
</gene>
<name>A0A143C1T5_9ACTN</name>
<evidence type="ECO:0000313" key="2">
    <source>
        <dbReference type="Proteomes" id="UP000076096"/>
    </source>
</evidence>
<dbReference type="Proteomes" id="UP000076096">
    <property type="component" value="Chromosome"/>
</dbReference>
<sequence length="153" mass="16957">MDVWVKRYGRGVSEGHPGEAGGRSFERVAGELRERMASGRYPLNSLLPPQCEDLEAAKLVPSVEVRIRHTPLTPTFKLYVINGVEVLHGPYQVVERELALDSGEQVRALDVLGLGATLTHHVQDGDPDSAGSVFVSTMRNWYDSVWNMLSEAR</sequence>
<dbReference type="EMBL" id="CP015098">
    <property type="protein sequence ID" value="AMW11321.1"/>
    <property type="molecule type" value="Genomic_DNA"/>
</dbReference>
<organism evidence="1 2">
    <name type="scientific">Streptomyces qaidamensis</name>
    <dbReference type="NCBI Taxonomy" id="1783515"/>
    <lineage>
        <taxon>Bacteria</taxon>
        <taxon>Bacillati</taxon>
        <taxon>Actinomycetota</taxon>
        <taxon>Actinomycetes</taxon>
        <taxon>Kitasatosporales</taxon>
        <taxon>Streptomycetaceae</taxon>
        <taxon>Streptomyces</taxon>
        <taxon>Streptomyces aurantiacus group</taxon>
    </lineage>
</organism>
<accession>A0A143C1T5</accession>
<reference evidence="2" key="1">
    <citation type="submission" date="2016-04" db="EMBL/GenBank/DDBJ databases">
        <authorList>
            <person name="Zhang B."/>
        </authorList>
    </citation>
    <scope>NUCLEOTIDE SEQUENCE [LARGE SCALE GENOMIC DNA]</scope>
    <source>
        <strain evidence="2">S10</strain>
    </source>
</reference>